<organism evidence="1 2">
    <name type="scientific">Araneus ventricosus</name>
    <name type="common">Orbweaver spider</name>
    <name type="synonym">Epeira ventricosa</name>
    <dbReference type="NCBI Taxonomy" id="182803"/>
    <lineage>
        <taxon>Eukaryota</taxon>
        <taxon>Metazoa</taxon>
        <taxon>Ecdysozoa</taxon>
        <taxon>Arthropoda</taxon>
        <taxon>Chelicerata</taxon>
        <taxon>Arachnida</taxon>
        <taxon>Araneae</taxon>
        <taxon>Araneomorphae</taxon>
        <taxon>Entelegynae</taxon>
        <taxon>Araneoidea</taxon>
        <taxon>Araneidae</taxon>
        <taxon>Araneus</taxon>
    </lineage>
</organism>
<protein>
    <submittedName>
        <fullName evidence="1">Uncharacterized protein</fullName>
    </submittedName>
</protein>
<gene>
    <name evidence="1" type="ORF">AVEN_68135_1</name>
</gene>
<accession>A0A4Y2T0S5</accession>
<evidence type="ECO:0000313" key="1">
    <source>
        <dbReference type="EMBL" id="GBN94192.1"/>
    </source>
</evidence>
<proteinExistence type="predicted"/>
<dbReference type="AlphaFoldDB" id="A0A4Y2T0S5"/>
<keyword evidence="2" id="KW-1185">Reference proteome</keyword>
<sequence>MTFYTFHEGICELWLKEVQVSWRPVFSFGTEFGGSFRTASHLSSVSTTCFIRLRSDELKAAACAIVSYFEGCHQQVCTVRWQAVIHEYKSRIGSIEEAQGHSLSIFQQQQMRRSTQHSVYSMTLLTKNFAFP</sequence>
<dbReference type="EMBL" id="BGPR01025358">
    <property type="protein sequence ID" value="GBN94192.1"/>
    <property type="molecule type" value="Genomic_DNA"/>
</dbReference>
<dbReference type="Proteomes" id="UP000499080">
    <property type="component" value="Unassembled WGS sequence"/>
</dbReference>
<reference evidence="1 2" key="1">
    <citation type="journal article" date="2019" name="Sci. Rep.">
        <title>Orb-weaving spider Araneus ventricosus genome elucidates the spidroin gene catalogue.</title>
        <authorList>
            <person name="Kono N."/>
            <person name="Nakamura H."/>
            <person name="Ohtoshi R."/>
            <person name="Moran D.A.P."/>
            <person name="Shinohara A."/>
            <person name="Yoshida Y."/>
            <person name="Fujiwara M."/>
            <person name="Mori M."/>
            <person name="Tomita M."/>
            <person name="Arakawa K."/>
        </authorList>
    </citation>
    <scope>NUCLEOTIDE SEQUENCE [LARGE SCALE GENOMIC DNA]</scope>
</reference>
<evidence type="ECO:0000313" key="2">
    <source>
        <dbReference type="Proteomes" id="UP000499080"/>
    </source>
</evidence>
<comment type="caution">
    <text evidence="1">The sequence shown here is derived from an EMBL/GenBank/DDBJ whole genome shotgun (WGS) entry which is preliminary data.</text>
</comment>
<name>A0A4Y2T0S5_ARAVE</name>